<dbReference type="InterPro" id="IPR036849">
    <property type="entry name" value="Enolase-like_C_sf"/>
</dbReference>
<dbReference type="Pfam" id="PF02746">
    <property type="entry name" value="MR_MLE_N"/>
    <property type="match status" value="1"/>
</dbReference>
<dbReference type="InterPro" id="IPR013342">
    <property type="entry name" value="Mandelate_racemase_C"/>
</dbReference>
<keyword evidence="8" id="KW-1185">Reference proteome</keyword>
<dbReference type="EC" id="5.1.1.-" evidence="5"/>
<keyword evidence="3 5" id="KW-0460">Magnesium</keyword>
<dbReference type="InterPro" id="IPR029017">
    <property type="entry name" value="Enolase-like_N"/>
</dbReference>
<dbReference type="EMBL" id="BAABFA010000010">
    <property type="protein sequence ID" value="GAA4465117.1"/>
    <property type="molecule type" value="Genomic_DNA"/>
</dbReference>
<evidence type="ECO:0000313" key="8">
    <source>
        <dbReference type="Proteomes" id="UP001500067"/>
    </source>
</evidence>
<dbReference type="SUPFAM" id="SSF51604">
    <property type="entry name" value="Enolase C-terminal domain-like"/>
    <property type="match status" value="1"/>
</dbReference>
<dbReference type="Proteomes" id="UP001500067">
    <property type="component" value="Unassembled WGS sequence"/>
</dbReference>
<evidence type="ECO:0000256" key="5">
    <source>
        <dbReference type="RuleBase" id="RU366006"/>
    </source>
</evidence>
<dbReference type="PANTHER" id="PTHR48080">
    <property type="entry name" value="D-GALACTONATE DEHYDRATASE-RELATED"/>
    <property type="match status" value="1"/>
</dbReference>
<dbReference type="Gene3D" id="3.20.20.120">
    <property type="entry name" value="Enolase-like C-terminal domain"/>
    <property type="match status" value="1"/>
</dbReference>
<feature type="domain" description="Mandelate racemase/muconate lactonizing enzyme C-terminal" evidence="6">
    <location>
        <begin position="139"/>
        <end position="228"/>
    </location>
</feature>
<accession>A0ABP8NGW3</accession>
<keyword evidence="4 5" id="KW-0413">Isomerase</keyword>
<dbReference type="SMART" id="SM00922">
    <property type="entry name" value="MR_MLE"/>
    <property type="match status" value="1"/>
</dbReference>
<organism evidence="7 8">
    <name type="scientific">Nemorincola caseinilytica</name>
    <dbReference type="NCBI Taxonomy" id="2054315"/>
    <lineage>
        <taxon>Bacteria</taxon>
        <taxon>Pseudomonadati</taxon>
        <taxon>Bacteroidota</taxon>
        <taxon>Chitinophagia</taxon>
        <taxon>Chitinophagales</taxon>
        <taxon>Chitinophagaceae</taxon>
        <taxon>Nemorincola</taxon>
    </lineage>
</organism>
<dbReference type="SFLD" id="SFLDG00180">
    <property type="entry name" value="muconate_cycloisomerase"/>
    <property type="match status" value="1"/>
</dbReference>
<comment type="similarity">
    <text evidence="1 5">Belongs to the mandelate racemase/muconate lactonizing enzyme family.</text>
</comment>
<dbReference type="PANTHER" id="PTHR48080:SF3">
    <property type="entry name" value="ENOLASE SUPERFAMILY MEMBER DDB_G0284701"/>
    <property type="match status" value="1"/>
</dbReference>
<keyword evidence="2 5" id="KW-0479">Metal-binding</keyword>
<dbReference type="InterPro" id="IPR034603">
    <property type="entry name" value="Dipeptide_epimerase"/>
</dbReference>
<evidence type="ECO:0000313" key="7">
    <source>
        <dbReference type="EMBL" id="GAA4465117.1"/>
    </source>
</evidence>
<dbReference type="InterPro" id="IPR034593">
    <property type="entry name" value="DgoD-like"/>
</dbReference>
<sequence length="349" mass="39164">MAMLQLRHYSFELPFQYPFSTAHGTKTHQPTLVVSLGLGQMRGYGEAPAITYYDVSVADMVASLESKKAMIERYALTDPQRFWHFLHHLIPGQHFLTAALDIAGWDLFAQLRKQPLYKLLGLRWENIPFTDYTIGLDDAETMLAKLKAHPWPIYKIKCSRPGDIDKIALLRTETTARIRIDANEGWTFEEARHLLPELHKLGVELAEQPLPRDAWEEMKELKAISPIPIYADESCRTEDEVRRCAEAFHGINIKLTKCGGITPALRMIKEARTLGLRVMMGSMNESTIGTAAIAHMLPLLDEAGADGPLLLREDVADGLHYDNGKMTVTDRPGLGIRATGVRPANYFGA</sequence>
<dbReference type="SFLD" id="SFLDS00001">
    <property type="entry name" value="Enolase"/>
    <property type="match status" value="1"/>
</dbReference>
<comment type="cofactor">
    <cofactor evidence="5">
        <name>Mg(2+)</name>
        <dbReference type="ChEBI" id="CHEBI:18420"/>
    </cofactor>
    <text evidence="5">Binds 1 Mg(2+) ion per subunit.</text>
</comment>
<name>A0ABP8NGW3_9BACT</name>
<dbReference type="Gene3D" id="3.30.390.10">
    <property type="entry name" value="Enolase-like, N-terminal domain"/>
    <property type="match status" value="1"/>
</dbReference>
<dbReference type="SUPFAM" id="SSF54826">
    <property type="entry name" value="Enolase N-terminal domain-like"/>
    <property type="match status" value="1"/>
</dbReference>
<evidence type="ECO:0000259" key="6">
    <source>
        <dbReference type="SMART" id="SM00922"/>
    </source>
</evidence>
<evidence type="ECO:0000256" key="1">
    <source>
        <dbReference type="ARBA" id="ARBA00008031"/>
    </source>
</evidence>
<reference evidence="8" key="1">
    <citation type="journal article" date="2019" name="Int. J. Syst. Evol. Microbiol.">
        <title>The Global Catalogue of Microorganisms (GCM) 10K type strain sequencing project: providing services to taxonomists for standard genome sequencing and annotation.</title>
        <authorList>
            <consortium name="The Broad Institute Genomics Platform"/>
            <consortium name="The Broad Institute Genome Sequencing Center for Infectious Disease"/>
            <person name="Wu L."/>
            <person name="Ma J."/>
        </authorList>
    </citation>
    <scope>NUCLEOTIDE SEQUENCE [LARGE SCALE GENOMIC DNA]</scope>
    <source>
        <strain evidence="8">JCM 32105</strain>
    </source>
</reference>
<protein>
    <recommendedName>
        <fullName evidence="5">Dipeptide epimerase</fullName>
        <ecNumber evidence="5">5.1.1.-</ecNumber>
    </recommendedName>
</protein>
<evidence type="ECO:0000256" key="4">
    <source>
        <dbReference type="ARBA" id="ARBA00023235"/>
    </source>
</evidence>
<dbReference type="InterPro" id="IPR013341">
    <property type="entry name" value="Mandelate_racemase_N_dom"/>
</dbReference>
<dbReference type="InterPro" id="IPR029065">
    <property type="entry name" value="Enolase_C-like"/>
</dbReference>
<dbReference type="CDD" id="cd03319">
    <property type="entry name" value="L-Ala-DL-Glu_epimerase"/>
    <property type="match status" value="1"/>
</dbReference>
<evidence type="ECO:0000256" key="3">
    <source>
        <dbReference type="ARBA" id="ARBA00022842"/>
    </source>
</evidence>
<proteinExistence type="inferred from homology"/>
<evidence type="ECO:0000256" key="2">
    <source>
        <dbReference type="ARBA" id="ARBA00022723"/>
    </source>
</evidence>
<dbReference type="Pfam" id="PF13378">
    <property type="entry name" value="MR_MLE_C"/>
    <property type="match status" value="1"/>
</dbReference>
<comment type="caution">
    <text evidence="7">The sequence shown here is derived from an EMBL/GenBank/DDBJ whole genome shotgun (WGS) entry which is preliminary data.</text>
</comment>
<gene>
    <name evidence="7" type="ORF">GCM10023093_16750</name>
</gene>